<evidence type="ECO:0000313" key="7">
    <source>
        <dbReference type="EMBL" id="EGG00689.1"/>
    </source>
</evidence>
<dbReference type="AlphaFoldDB" id="F4S3L4"/>
<comment type="subcellular location">
    <subcellularLocation>
        <location evidence="1">Membrane</location>
        <topology evidence="1">Multi-pass membrane protein</topology>
    </subcellularLocation>
</comment>
<accession>F4S3L4</accession>
<dbReference type="PANTHER" id="PTHR11132">
    <property type="entry name" value="SOLUTE CARRIER FAMILY 35"/>
    <property type="match status" value="1"/>
</dbReference>
<evidence type="ECO:0000256" key="2">
    <source>
        <dbReference type="ARBA" id="ARBA00022692"/>
    </source>
</evidence>
<keyword evidence="4 5" id="KW-0472">Membrane</keyword>
<dbReference type="EMBL" id="GL883144">
    <property type="protein sequence ID" value="EGG00689.1"/>
    <property type="molecule type" value="Genomic_DNA"/>
</dbReference>
<evidence type="ECO:0000256" key="4">
    <source>
        <dbReference type="ARBA" id="ARBA00023136"/>
    </source>
</evidence>
<dbReference type="InterPro" id="IPR004853">
    <property type="entry name" value="Sugar_P_trans_dom"/>
</dbReference>
<dbReference type="RefSeq" id="XP_007415960.1">
    <property type="nucleotide sequence ID" value="XM_007415898.1"/>
</dbReference>
<organism evidence="8">
    <name type="scientific">Melampsora larici-populina (strain 98AG31 / pathotype 3-4-7)</name>
    <name type="common">Poplar leaf rust fungus</name>
    <dbReference type="NCBI Taxonomy" id="747676"/>
    <lineage>
        <taxon>Eukaryota</taxon>
        <taxon>Fungi</taxon>
        <taxon>Dikarya</taxon>
        <taxon>Basidiomycota</taxon>
        <taxon>Pucciniomycotina</taxon>
        <taxon>Pucciniomycetes</taxon>
        <taxon>Pucciniales</taxon>
        <taxon>Melampsoraceae</taxon>
        <taxon>Melampsora</taxon>
    </lineage>
</organism>
<dbReference type="Proteomes" id="UP000001072">
    <property type="component" value="Unassembled WGS sequence"/>
</dbReference>
<reference evidence="8" key="1">
    <citation type="journal article" date="2011" name="Proc. Natl. Acad. Sci. U.S.A.">
        <title>Obligate biotrophy features unraveled by the genomic analysis of rust fungi.</title>
        <authorList>
            <person name="Duplessis S."/>
            <person name="Cuomo C.A."/>
            <person name="Lin Y.-C."/>
            <person name="Aerts A."/>
            <person name="Tisserant E."/>
            <person name="Veneault-Fourrey C."/>
            <person name="Joly D.L."/>
            <person name="Hacquard S."/>
            <person name="Amselem J."/>
            <person name="Cantarel B.L."/>
            <person name="Chiu R."/>
            <person name="Coutinho P.M."/>
            <person name="Feau N."/>
            <person name="Field M."/>
            <person name="Frey P."/>
            <person name="Gelhaye E."/>
            <person name="Goldberg J."/>
            <person name="Grabherr M.G."/>
            <person name="Kodira C.D."/>
            <person name="Kohler A."/>
            <person name="Kuees U."/>
            <person name="Lindquist E.A."/>
            <person name="Lucas S.M."/>
            <person name="Mago R."/>
            <person name="Mauceli E."/>
            <person name="Morin E."/>
            <person name="Murat C."/>
            <person name="Pangilinan J.L."/>
            <person name="Park R."/>
            <person name="Pearson M."/>
            <person name="Quesneville H."/>
            <person name="Rouhier N."/>
            <person name="Sakthikumar S."/>
            <person name="Salamov A.A."/>
            <person name="Schmutz J."/>
            <person name="Selles B."/>
            <person name="Shapiro H."/>
            <person name="Tanguay P."/>
            <person name="Tuskan G.A."/>
            <person name="Henrissat B."/>
            <person name="Van de Peer Y."/>
            <person name="Rouze P."/>
            <person name="Ellis J.G."/>
            <person name="Dodds P.N."/>
            <person name="Schein J.E."/>
            <person name="Zhong S."/>
            <person name="Hamelin R.C."/>
            <person name="Grigoriev I.V."/>
            <person name="Szabo L.J."/>
            <person name="Martin F."/>
        </authorList>
    </citation>
    <scope>NUCLEOTIDE SEQUENCE [LARGE SCALE GENOMIC DNA]</scope>
    <source>
        <strain evidence="8">98AG31 / pathotype 3-4-7</strain>
    </source>
</reference>
<evidence type="ECO:0000313" key="8">
    <source>
        <dbReference type="Proteomes" id="UP000001072"/>
    </source>
</evidence>
<name>F4S3L4_MELLP</name>
<evidence type="ECO:0000256" key="1">
    <source>
        <dbReference type="ARBA" id="ARBA00004141"/>
    </source>
</evidence>
<keyword evidence="8" id="KW-1185">Reference proteome</keyword>
<feature type="transmembrane region" description="Helical" evidence="5">
    <location>
        <begin position="14"/>
        <end position="38"/>
    </location>
</feature>
<dbReference type="HOGENOM" id="CLU_044894_0_0_1"/>
<dbReference type="SUPFAM" id="SSF103481">
    <property type="entry name" value="Multidrug resistance efflux transporter EmrE"/>
    <property type="match status" value="2"/>
</dbReference>
<feature type="transmembrane region" description="Helical" evidence="5">
    <location>
        <begin position="125"/>
        <end position="146"/>
    </location>
</feature>
<feature type="non-terminal residue" evidence="7">
    <location>
        <position position="1"/>
    </location>
</feature>
<evidence type="ECO:0000259" key="6">
    <source>
        <dbReference type="Pfam" id="PF03151"/>
    </source>
</evidence>
<dbReference type="OrthoDB" id="5547497at2759"/>
<proteinExistence type="predicted"/>
<keyword evidence="2 5" id="KW-0812">Transmembrane</keyword>
<evidence type="ECO:0000256" key="5">
    <source>
        <dbReference type="SAM" id="Phobius"/>
    </source>
</evidence>
<gene>
    <name evidence="7" type="ORF">MELLADRAFT_39559</name>
</gene>
<dbReference type="GO" id="GO:0016020">
    <property type="term" value="C:membrane"/>
    <property type="evidence" value="ECO:0007669"/>
    <property type="project" value="UniProtKB-SubCell"/>
</dbReference>
<feature type="transmembrane region" description="Helical" evidence="5">
    <location>
        <begin position="77"/>
        <end position="95"/>
    </location>
</feature>
<feature type="transmembrane region" description="Helical" evidence="5">
    <location>
        <begin position="102"/>
        <end position="119"/>
    </location>
</feature>
<dbReference type="InterPro" id="IPR050186">
    <property type="entry name" value="TPT_transporter"/>
</dbReference>
<protein>
    <recommendedName>
        <fullName evidence="6">Sugar phosphate transporter domain-containing protein</fullName>
    </recommendedName>
</protein>
<dbReference type="VEuPathDB" id="FungiDB:MELLADRAFT_39559"/>
<evidence type="ECO:0000256" key="3">
    <source>
        <dbReference type="ARBA" id="ARBA00022989"/>
    </source>
</evidence>
<dbReference type="KEGG" id="mlr:MELLADRAFT_39559"/>
<feature type="transmembrane region" description="Helical" evidence="5">
    <location>
        <begin position="198"/>
        <end position="221"/>
    </location>
</feature>
<sequence length="333" mass="36603">IQKKWVLNSIPAPLFFLFCQLVIAVILLKLFAWFGIFTLPTLHLSILKSLVPLISINVLGLTFNTYCLQFVDASFYQVARGLILPFTVLASYLFLGTRSSPKIHLSIFIVTLGFIIGVSSERLTVSHLGVALGIFSSLTTSMHAIIMKRALSKVSGTIDLTYLTNLYSALLIFPFIVIMGELQIVLSLLIGAHDASKTFWLGTLVTGLFGFLIGVAGVLSIKVTSPVTHMISSAVRGVFQTVLSASVFGDVITPGRLGGISMILIGSIYYTWVKDQELNSPSSTSDLKVNERIHMKDFNEIQPLVNENDEELNEMDEDDRELLEAAKQLGIDK</sequence>
<dbReference type="FunCoup" id="F4S3L4">
    <property type="interactions" value="96"/>
</dbReference>
<feature type="transmembrane region" description="Helical" evidence="5">
    <location>
        <begin position="50"/>
        <end position="71"/>
    </location>
</feature>
<dbReference type="eggNOG" id="KOG1442">
    <property type="taxonomic scope" value="Eukaryota"/>
</dbReference>
<dbReference type="InterPro" id="IPR037185">
    <property type="entry name" value="EmrE-like"/>
</dbReference>
<feature type="transmembrane region" description="Helical" evidence="5">
    <location>
        <begin position="166"/>
        <end position="192"/>
    </location>
</feature>
<dbReference type="Pfam" id="PF03151">
    <property type="entry name" value="TPT"/>
    <property type="match status" value="1"/>
</dbReference>
<dbReference type="GeneID" id="18927818"/>
<keyword evidence="3 5" id="KW-1133">Transmembrane helix</keyword>
<feature type="domain" description="Sugar phosphate transporter" evidence="6">
    <location>
        <begin position="1"/>
        <end position="270"/>
    </location>
</feature>
<dbReference type="InParanoid" id="F4S3L4"/>